<keyword evidence="4" id="KW-1185">Reference proteome</keyword>
<feature type="domain" description="Retrotransposon gag" evidence="2">
    <location>
        <begin position="220"/>
        <end position="284"/>
    </location>
</feature>
<name>A0A6G0W6Y4_9STRA</name>
<feature type="region of interest" description="Disordered" evidence="1">
    <location>
        <begin position="348"/>
        <end position="367"/>
    </location>
</feature>
<comment type="caution">
    <text evidence="3">The sequence shown here is derived from an EMBL/GenBank/DDBJ whole genome shotgun (WGS) entry which is preliminary data.</text>
</comment>
<dbReference type="EMBL" id="VJMJ01000320">
    <property type="protein sequence ID" value="KAF0722880.1"/>
    <property type="molecule type" value="Genomic_DNA"/>
</dbReference>
<gene>
    <name evidence="3" type="ORF">Ae201684_018111</name>
</gene>
<reference evidence="3 4" key="1">
    <citation type="submission" date="2019-07" db="EMBL/GenBank/DDBJ databases">
        <title>Genomics analysis of Aphanomyces spp. identifies a new class of oomycete effector associated with host adaptation.</title>
        <authorList>
            <person name="Gaulin E."/>
        </authorList>
    </citation>
    <scope>NUCLEOTIDE SEQUENCE [LARGE SCALE GENOMIC DNA]</scope>
    <source>
        <strain evidence="3 4">ATCC 201684</strain>
    </source>
</reference>
<proteinExistence type="predicted"/>
<organism evidence="3 4">
    <name type="scientific">Aphanomyces euteiches</name>
    <dbReference type="NCBI Taxonomy" id="100861"/>
    <lineage>
        <taxon>Eukaryota</taxon>
        <taxon>Sar</taxon>
        <taxon>Stramenopiles</taxon>
        <taxon>Oomycota</taxon>
        <taxon>Saprolegniomycetes</taxon>
        <taxon>Saprolegniales</taxon>
        <taxon>Verrucalvaceae</taxon>
        <taxon>Aphanomyces</taxon>
    </lineage>
</organism>
<dbReference type="PANTHER" id="PTHR33223:SF6">
    <property type="entry name" value="CCHC-TYPE DOMAIN-CONTAINING PROTEIN"/>
    <property type="match status" value="1"/>
</dbReference>
<dbReference type="InterPro" id="IPR005162">
    <property type="entry name" value="Retrotrans_gag_dom"/>
</dbReference>
<accession>A0A6G0W6Y4</accession>
<evidence type="ECO:0000313" key="3">
    <source>
        <dbReference type="EMBL" id="KAF0722880.1"/>
    </source>
</evidence>
<dbReference type="Pfam" id="PF03732">
    <property type="entry name" value="Retrotrans_gag"/>
    <property type="match status" value="1"/>
</dbReference>
<protein>
    <recommendedName>
        <fullName evidence="2">Retrotransposon gag domain-containing protein</fullName>
    </recommendedName>
</protein>
<evidence type="ECO:0000256" key="1">
    <source>
        <dbReference type="SAM" id="MobiDB-lite"/>
    </source>
</evidence>
<evidence type="ECO:0000259" key="2">
    <source>
        <dbReference type="Pfam" id="PF03732"/>
    </source>
</evidence>
<feature type="region of interest" description="Disordered" evidence="1">
    <location>
        <begin position="1"/>
        <end position="112"/>
    </location>
</feature>
<dbReference type="Proteomes" id="UP000481153">
    <property type="component" value="Unassembled WGS sequence"/>
</dbReference>
<dbReference type="PANTHER" id="PTHR33223">
    <property type="entry name" value="CCHC-TYPE DOMAIN-CONTAINING PROTEIN"/>
    <property type="match status" value="1"/>
</dbReference>
<sequence length="367" mass="41105">MDREMVKPSDPAKLSADASADNQTPTPVGMHLDPSKQAKQGAAASRSRFGQTPTASGRYEPVAAPTHATTTNPDAQSSSDRNNPEESHSYGSDDDDNDASAFPDSADAQSERIAELSRQNQYLKEQLQSRQFPMQAHEEEDDDDLDEWNLDAAPVGLSSNNSPRLHVLALEPLQRFSGSVDGTTAASNFLRRFEENAAASGWTDDEAKRKFRLAVGRTVQDWYNQLRADERSTWKALRASFVREYILSPVPKQEVYYTMRQKENETIREYLFRFNAAATKIGLKYDTVRKHFVDHLRCFCNSLADPSQAKWISSMRFASMDALKEYLNASATLRPCVSIAASEGRPKRATISGKNARRPRESTIWTL</sequence>
<dbReference type="VEuPathDB" id="FungiDB:AeMF1_017875"/>
<evidence type="ECO:0000313" key="4">
    <source>
        <dbReference type="Proteomes" id="UP000481153"/>
    </source>
</evidence>
<dbReference type="AlphaFoldDB" id="A0A6G0W6Y4"/>
<feature type="compositionally biased region" description="Polar residues" evidence="1">
    <location>
        <begin position="67"/>
        <end position="81"/>
    </location>
</feature>
<feature type="compositionally biased region" description="Low complexity" evidence="1">
    <location>
        <begin position="99"/>
        <end position="108"/>
    </location>
</feature>